<dbReference type="InterPro" id="IPR024949">
    <property type="entry name" value="Bet_v_I_allergen"/>
</dbReference>
<dbReference type="FunFam" id="3.30.530.20:FF:000007">
    <property type="entry name" value="Major pollen allergen Bet v 1-A"/>
    <property type="match status" value="1"/>
</dbReference>
<dbReference type="Pfam" id="PF00407">
    <property type="entry name" value="Bet_v_1"/>
    <property type="match status" value="1"/>
</dbReference>
<dbReference type="Proteomes" id="UP001632038">
    <property type="component" value="Unassembled WGS sequence"/>
</dbReference>
<dbReference type="AlphaFoldDB" id="A0ABD3E2L5"/>
<dbReference type="Gene3D" id="3.30.530.20">
    <property type="match status" value="1"/>
</dbReference>
<proteinExistence type="inferred from homology"/>
<feature type="domain" description="Bet v I/Major latex protein" evidence="3">
    <location>
        <begin position="3"/>
        <end position="143"/>
    </location>
</feature>
<comment type="caution">
    <text evidence="4">The sequence shown here is derived from an EMBL/GenBank/DDBJ whole genome shotgun (WGS) entry which is preliminary data.</text>
</comment>
<evidence type="ECO:0000256" key="2">
    <source>
        <dbReference type="RuleBase" id="RU000409"/>
    </source>
</evidence>
<dbReference type="SUPFAM" id="SSF55961">
    <property type="entry name" value="Bet v1-like"/>
    <property type="match status" value="1"/>
</dbReference>
<accession>A0ABD3E2L5</accession>
<evidence type="ECO:0000313" key="5">
    <source>
        <dbReference type="Proteomes" id="UP001632038"/>
    </source>
</evidence>
<reference evidence="5" key="1">
    <citation type="journal article" date="2024" name="IScience">
        <title>Strigolactones Initiate the Formation of Haustorium-like Structures in Castilleja.</title>
        <authorList>
            <person name="Buerger M."/>
            <person name="Peterson D."/>
            <person name="Chory J."/>
        </authorList>
    </citation>
    <scope>NUCLEOTIDE SEQUENCE [LARGE SCALE GENOMIC DNA]</scope>
</reference>
<protein>
    <recommendedName>
        <fullName evidence="3">Bet v I/Major latex protein domain-containing protein</fullName>
    </recommendedName>
</protein>
<dbReference type="PANTHER" id="PTHR31213:SF157">
    <property type="entry name" value="MAJOR ALLERGEN MAL D 1-LIKE"/>
    <property type="match status" value="1"/>
</dbReference>
<sequence>MAVIKHTQEITVGVSPKRMIKAMVTESSTFLPKIMSGAIKSIDVLNGNGGPGTIIQTNFSDVAGVPVPCTKHKIDAIDAEKGTTKFTMIEGAWLGDKIESVVYDVKFEEVVNGGCMIKIASDYNTKGDAALKDDDIKEIVDRTKGFYVAAEEYLIANPNVCA</sequence>
<dbReference type="InterPro" id="IPR000916">
    <property type="entry name" value="Bet_v_I/MLP"/>
</dbReference>
<evidence type="ECO:0000259" key="3">
    <source>
        <dbReference type="Pfam" id="PF00407"/>
    </source>
</evidence>
<dbReference type="PANTHER" id="PTHR31213">
    <property type="entry name" value="OS08G0374000 PROTEIN-RELATED"/>
    <property type="match status" value="1"/>
</dbReference>
<evidence type="ECO:0000313" key="4">
    <source>
        <dbReference type="EMBL" id="KAL3648726.1"/>
    </source>
</evidence>
<dbReference type="EMBL" id="JAVIJP010000007">
    <property type="protein sequence ID" value="KAL3648726.1"/>
    <property type="molecule type" value="Genomic_DNA"/>
</dbReference>
<comment type="similarity">
    <text evidence="1 2">Belongs to the BetVI family.</text>
</comment>
<name>A0ABD3E2L5_9LAMI</name>
<dbReference type="GO" id="GO:0006952">
    <property type="term" value="P:defense response"/>
    <property type="evidence" value="ECO:0007669"/>
    <property type="project" value="UniProtKB-KW"/>
</dbReference>
<dbReference type="PRINTS" id="PR00634">
    <property type="entry name" value="BETALLERGEN"/>
</dbReference>
<dbReference type="InterPro" id="IPR050279">
    <property type="entry name" value="Plant_def-hormone_signal"/>
</dbReference>
<organism evidence="4 5">
    <name type="scientific">Castilleja foliolosa</name>
    <dbReference type="NCBI Taxonomy" id="1961234"/>
    <lineage>
        <taxon>Eukaryota</taxon>
        <taxon>Viridiplantae</taxon>
        <taxon>Streptophyta</taxon>
        <taxon>Embryophyta</taxon>
        <taxon>Tracheophyta</taxon>
        <taxon>Spermatophyta</taxon>
        <taxon>Magnoliopsida</taxon>
        <taxon>eudicotyledons</taxon>
        <taxon>Gunneridae</taxon>
        <taxon>Pentapetalae</taxon>
        <taxon>asterids</taxon>
        <taxon>lamiids</taxon>
        <taxon>Lamiales</taxon>
        <taxon>Orobanchaceae</taxon>
        <taxon>Pedicularideae</taxon>
        <taxon>Castillejinae</taxon>
        <taxon>Castilleja</taxon>
    </lineage>
</organism>
<dbReference type="InterPro" id="IPR023393">
    <property type="entry name" value="START-like_dom_sf"/>
</dbReference>
<keyword evidence="2" id="KW-0611">Plant defense</keyword>
<evidence type="ECO:0000256" key="1">
    <source>
        <dbReference type="ARBA" id="ARBA00009744"/>
    </source>
</evidence>
<dbReference type="CDD" id="cd07816">
    <property type="entry name" value="Bet_v1-like"/>
    <property type="match status" value="1"/>
</dbReference>
<keyword evidence="5" id="KW-1185">Reference proteome</keyword>
<dbReference type="PROSITE" id="PS00451">
    <property type="entry name" value="PATHOGENESIS_BETVI"/>
    <property type="match status" value="1"/>
</dbReference>
<gene>
    <name evidence="4" type="ORF">CASFOL_005129</name>
</gene>
<keyword evidence="2" id="KW-0568">Pathogenesis-related protein</keyword>